<dbReference type="EMBL" id="LSRX01001665">
    <property type="protein sequence ID" value="OLP78084.1"/>
    <property type="molecule type" value="Genomic_DNA"/>
</dbReference>
<evidence type="ECO:0000256" key="12">
    <source>
        <dbReference type="SAM" id="MobiDB-lite"/>
    </source>
</evidence>
<dbReference type="InterPro" id="IPR001107">
    <property type="entry name" value="Band_7"/>
</dbReference>
<dbReference type="InterPro" id="IPR001841">
    <property type="entry name" value="Znf_RING"/>
</dbReference>
<dbReference type="PANTHER" id="PTHR12313">
    <property type="entry name" value="E3 UBIQUITIN-PROTEIN LIGASE RNF5-RELATED"/>
    <property type="match status" value="1"/>
</dbReference>
<protein>
    <recommendedName>
        <fullName evidence="4">RING-type E3 ubiquitin transferase</fullName>
        <ecNumber evidence="4">2.3.2.27</ecNumber>
    </recommendedName>
</protein>
<dbReference type="OrthoDB" id="190994at2759"/>
<keyword evidence="5" id="KW-0808">Transferase</keyword>
<evidence type="ECO:0000256" key="9">
    <source>
        <dbReference type="ARBA" id="ARBA00022833"/>
    </source>
</evidence>
<dbReference type="PROSITE" id="PS00518">
    <property type="entry name" value="ZF_RING_1"/>
    <property type="match status" value="1"/>
</dbReference>
<dbReference type="Proteomes" id="UP000186817">
    <property type="component" value="Unassembled WGS sequence"/>
</dbReference>
<dbReference type="CDD" id="cd16534">
    <property type="entry name" value="RING-HC_RNF5-like"/>
    <property type="match status" value="1"/>
</dbReference>
<dbReference type="Gene3D" id="3.30.40.10">
    <property type="entry name" value="Zinc/RING finger domain, C3HC4 (zinc finger)"/>
    <property type="match status" value="1"/>
</dbReference>
<dbReference type="PROSITE" id="PS50089">
    <property type="entry name" value="ZF_RING_2"/>
    <property type="match status" value="1"/>
</dbReference>
<evidence type="ECO:0000256" key="1">
    <source>
        <dbReference type="ARBA" id="ARBA00000900"/>
    </source>
</evidence>
<comment type="catalytic activity">
    <reaction evidence="1">
        <text>S-ubiquitinyl-[E2 ubiquitin-conjugating enzyme]-L-cysteine + [acceptor protein]-L-lysine = [E2 ubiquitin-conjugating enzyme]-L-cysteine + N(6)-ubiquitinyl-[acceptor protein]-L-lysine.</text>
        <dbReference type="EC" id="2.3.2.27"/>
    </reaction>
</comment>
<dbReference type="EC" id="2.3.2.27" evidence="4"/>
<dbReference type="UniPathway" id="UPA00143"/>
<dbReference type="SUPFAM" id="SSF57850">
    <property type="entry name" value="RING/U-box"/>
    <property type="match status" value="1"/>
</dbReference>
<dbReference type="InterPro" id="IPR013083">
    <property type="entry name" value="Znf_RING/FYVE/PHD"/>
</dbReference>
<dbReference type="Pfam" id="PF13445">
    <property type="entry name" value="zf-RING_UBOX"/>
    <property type="match status" value="1"/>
</dbReference>
<evidence type="ECO:0000256" key="2">
    <source>
        <dbReference type="ARBA" id="ARBA00004308"/>
    </source>
</evidence>
<dbReference type="InterPro" id="IPR036013">
    <property type="entry name" value="Band_7/SPFH_dom_sf"/>
</dbReference>
<keyword evidence="6" id="KW-0479">Metal-binding</keyword>
<dbReference type="InterPro" id="IPR017907">
    <property type="entry name" value="Znf_RING_CS"/>
</dbReference>
<accession>A0A1Q9C583</accession>
<evidence type="ECO:0000313" key="14">
    <source>
        <dbReference type="EMBL" id="OLP78084.1"/>
    </source>
</evidence>
<dbReference type="Gene3D" id="3.30.479.30">
    <property type="entry name" value="Band 7 domain"/>
    <property type="match status" value="1"/>
</dbReference>
<dbReference type="SUPFAM" id="SSF117892">
    <property type="entry name" value="Band 7/SPFH domain"/>
    <property type="match status" value="1"/>
</dbReference>
<evidence type="ECO:0000256" key="4">
    <source>
        <dbReference type="ARBA" id="ARBA00012483"/>
    </source>
</evidence>
<dbReference type="GO" id="GO:0008270">
    <property type="term" value="F:zinc ion binding"/>
    <property type="evidence" value="ECO:0007669"/>
    <property type="project" value="UniProtKB-KW"/>
</dbReference>
<dbReference type="InterPro" id="IPR027370">
    <property type="entry name" value="Znf-RING_euk"/>
</dbReference>
<evidence type="ECO:0000313" key="15">
    <source>
        <dbReference type="Proteomes" id="UP000186817"/>
    </source>
</evidence>
<gene>
    <name evidence="14" type="primary">Rnf5</name>
    <name evidence="14" type="ORF">AK812_SmicGene41786</name>
</gene>
<keyword evidence="15" id="KW-1185">Reference proteome</keyword>
<keyword evidence="7 11" id="KW-0863">Zinc-finger</keyword>
<evidence type="ECO:0000256" key="7">
    <source>
        <dbReference type="ARBA" id="ARBA00022771"/>
    </source>
</evidence>
<comment type="subcellular location">
    <subcellularLocation>
        <location evidence="2">Endomembrane system</location>
    </subcellularLocation>
</comment>
<sequence>MASFECNICLEQAVEPVVTRCGHLFCWGCLHQWLNSTAASQASRAGQLNSGMSGQTVGSACPICKASVTIQNVIPVYTRGSQTDPRNSYPNLPARPPGERPEPEPASVLALQAFQHGGTPESYGFTAGQGFYPVIFGLNWQGASLFAAPSSSKRFSLSILGLSLLYFLVLWCACTEDSCESAIAGRGVWPSGGEVITDPGLKFVGLGNYLIEFPATFNTMYFIQDGRGVAGASVPELFEPMLRGPIRARSADGLEMLVSVSFQWRLRSDALKDLYNILGETMYRDEFVRFARAAIIESCSLFTADQYFTERTTITSKMLEVLQSNFDKPELGLRMEITGLQLREVDLPDDYDDEIENTQEQMQEVEVGKAERQEQIIIKEAEKLVAIQQVEELLRGARGFARRIDLQNQATITQLKLVQQKQAETPSRSDWTKMRCFQLVARRRQ</sequence>
<comment type="pathway">
    <text evidence="3">Protein modification; protein ubiquitination.</text>
</comment>
<evidence type="ECO:0000256" key="5">
    <source>
        <dbReference type="ARBA" id="ARBA00022679"/>
    </source>
</evidence>
<keyword evidence="8" id="KW-0833">Ubl conjugation pathway</keyword>
<organism evidence="14 15">
    <name type="scientific">Symbiodinium microadriaticum</name>
    <name type="common">Dinoflagellate</name>
    <name type="synonym">Zooxanthella microadriatica</name>
    <dbReference type="NCBI Taxonomy" id="2951"/>
    <lineage>
        <taxon>Eukaryota</taxon>
        <taxon>Sar</taxon>
        <taxon>Alveolata</taxon>
        <taxon>Dinophyceae</taxon>
        <taxon>Suessiales</taxon>
        <taxon>Symbiodiniaceae</taxon>
        <taxon>Symbiodinium</taxon>
    </lineage>
</organism>
<evidence type="ECO:0000259" key="13">
    <source>
        <dbReference type="PROSITE" id="PS50089"/>
    </source>
</evidence>
<keyword evidence="9" id="KW-0862">Zinc</keyword>
<keyword evidence="10" id="KW-0472">Membrane</keyword>
<dbReference type="SMART" id="SM00184">
    <property type="entry name" value="RING"/>
    <property type="match status" value="1"/>
</dbReference>
<dbReference type="Pfam" id="PF01145">
    <property type="entry name" value="Band_7"/>
    <property type="match status" value="1"/>
</dbReference>
<dbReference type="InterPro" id="IPR045103">
    <property type="entry name" value="RNF5/RNF185-like"/>
</dbReference>
<dbReference type="GO" id="GO:0061630">
    <property type="term" value="F:ubiquitin protein ligase activity"/>
    <property type="evidence" value="ECO:0007669"/>
    <property type="project" value="UniProtKB-EC"/>
</dbReference>
<reference evidence="14 15" key="1">
    <citation type="submission" date="2016-02" db="EMBL/GenBank/DDBJ databases">
        <title>Genome analysis of coral dinoflagellate symbionts highlights evolutionary adaptations to a symbiotic lifestyle.</title>
        <authorList>
            <person name="Aranda M."/>
            <person name="Li Y."/>
            <person name="Liew Y.J."/>
            <person name="Baumgarten S."/>
            <person name="Simakov O."/>
            <person name="Wilson M."/>
            <person name="Piel J."/>
            <person name="Ashoor H."/>
            <person name="Bougouffa S."/>
            <person name="Bajic V.B."/>
            <person name="Ryu T."/>
            <person name="Ravasi T."/>
            <person name="Bayer T."/>
            <person name="Micklem G."/>
            <person name="Kim H."/>
            <person name="Bhak J."/>
            <person name="Lajeunesse T.C."/>
            <person name="Voolstra C.R."/>
        </authorList>
    </citation>
    <scope>NUCLEOTIDE SEQUENCE [LARGE SCALE GENOMIC DNA]</scope>
    <source>
        <strain evidence="14 15">CCMP2467</strain>
    </source>
</reference>
<dbReference type="AlphaFoldDB" id="A0A1Q9C583"/>
<proteinExistence type="predicted"/>
<evidence type="ECO:0000256" key="3">
    <source>
        <dbReference type="ARBA" id="ARBA00004906"/>
    </source>
</evidence>
<name>A0A1Q9C583_SYMMI</name>
<dbReference type="GO" id="GO:0006511">
    <property type="term" value="P:ubiquitin-dependent protein catabolic process"/>
    <property type="evidence" value="ECO:0007669"/>
    <property type="project" value="InterPro"/>
</dbReference>
<evidence type="ECO:0000256" key="6">
    <source>
        <dbReference type="ARBA" id="ARBA00022723"/>
    </source>
</evidence>
<dbReference type="GO" id="GO:0016567">
    <property type="term" value="P:protein ubiquitination"/>
    <property type="evidence" value="ECO:0007669"/>
    <property type="project" value="UniProtKB-UniPathway"/>
</dbReference>
<evidence type="ECO:0000256" key="11">
    <source>
        <dbReference type="PROSITE-ProRule" id="PRU00175"/>
    </source>
</evidence>
<evidence type="ECO:0000256" key="10">
    <source>
        <dbReference type="ARBA" id="ARBA00023136"/>
    </source>
</evidence>
<evidence type="ECO:0000256" key="8">
    <source>
        <dbReference type="ARBA" id="ARBA00022786"/>
    </source>
</evidence>
<feature type="domain" description="RING-type" evidence="13">
    <location>
        <begin position="6"/>
        <end position="65"/>
    </location>
</feature>
<feature type="compositionally biased region" description="Polar residues" evidence="12">
    <location>
        <begin position="79"/>
        <end position="90"/>
    </location>
</feature>
<feature type="region of interest" description="Disordered" evidence="12">
    <location>
        <begin position="79"/>
        <end position="105"/>
    </location>
</feature>
<dbReference type="GO" id="GO:0005783">
    <property type="term" value="C:endoplasmic reticulum"/>
    <property type="evidence" value="ECO:0007669"/>
    <property type="project" value="InterPro"/>
</dbReference>
<comment type="caution">
    <text evidence="14">The sequence shown here is derived from an EMBL/GenBank/DDBJ whole genome shotgun (WGS) entry which is preliminary data.</text>
</comment>